<feature type="transmembrane region" description="Helical" evidence="10">
    <location>
        <begin position="112"/>
        <end position="133"/>
    </location>
</feature>
<feature type="transmembrane region" description="Helical" evidence="10">
    <location>
        <begin position="61"/>
        <end position="81"/>
    </location>
</feature>
<dbReference type="GO" id="GO:0016020">
    <property type="term" value="C:membrane"/>
    <property type="evidence" value="ECO:0007669"/>
    <property type="project" value="UniProtKB-SubCell"/>
</dbReference>
<dbReference type="Gene3D" id="1.20.1440.130">
    <property type="entry name" value="VKOR domain"/>
    <property type="match status" value="1"/>
</dbReference>
<evidence type="ECO:0000256" key="1">
    <source>
        <dbReference type="ARBA" id="ARBA00004141"/>
    </source>
</evidence>
<keyword evidence="7 10" id="KW-0472">Membrane</keyword>
<evidence type="ECO:0000256" key="2">
    <source>
        <dbReference type="ARBA" id="ARBA00006214"/>
    </source>
</evidence>
<evidence type="ECO:0000256" key="9">
    <source>
        <dbReference type="ARBA" id="ARBA00023284"/>
    </source>
</evidence>
<dbReference type="Pfam" id="PF07884">
    <property type="entry name" value="VKOR"/>
    <property type="match status" value="1"/>
</dbReference>
<evidence type="ECO:0000256" key="6">
    <source>
        <dbReference type="ARBA" id="ARBA00023002"/>
    </source>
</evidence>
<keyword evidence="4" id="KW-0874">Quinone</keyword>
<dbReference type="Proteomes" id="UP000230208">
    <property type="component" value="Unassembled WGS sequence"/>
</dbReference>
<dbReference type="EMBL" id="PCXP01000006">
    <property type="protein sequence ID" value="PIR42054.1"/>
    <property type="molecule type" value="Genomic_DNA"/>
</dbReference>
<protein>
    <recommendedName>
        <fullName evidence="11">Vitamin K epoxide reductase domain-containing protein</fullName>
    </recommendedName>
</protein>
<name>A0A2H0R7Q0_9BACT</name>
<comment type="subcellular location">
    <subcellularLocation>
        <location evidence="1">Membrane</location>
        <topology evidence="1">Multi-pass membrane protein</topology>
    </subcellularLocation>
</comment>
<evidence type="ECO:0000313" key="12">
    <source>
        <dbReference type="EMBL" id="PIR42054.1"/>
    </source>
</evidence>
<accession>A0A2H0R7Q0</accession>
<dbReference type="SMART" id="SM00756">
    <property type="entry name" value="VKc"/>
    <property type="match status" value="1"/>
</dbReference>
<evidence type="ECO:0000313" key="13">
    <source>
        <dbReference type="Proteomes" id="UP000230208"/>
    </source>
</evidence>
<keyword evidence="8" id="KW-1015">Disulfide bond</keyword>
<keyword evidence="9" id="KW-0676">Redox-active center</keyword>
<dbReference type="PANTHER" id="PTHR34573">
    <property type="entry name" value="VKC DOMAIN-CONTAINING PROTEIN"/>
    <property type="match status" value="1"/>
</dbReference>
<evidence type="ECO:0000256" key="7">
    <source>
        <dbReference type="ARBA" id="ARBA00023136"/>
    </source>
</evidence>
<reference evidence="12 13" key="1">
    <citation type="submission" date="2017-09" db="EMBL/GenBank/DDBJ databases">
        <title>Depth-based differentiation of microbial function through sediment-hosted aquifers and enrichment of novel symbionts in the deep terrestrial subsurface.</title>
        <authorList>
            <person name="Probst A.J."/>
            <person name="Ladd B."/>
            <person name="Jarett J.K."/>
            <person name="Geller-Mcgrath D.E."/>
            <person name="Sieber C.M."/>
            <person name="Emerson J.B."/>
            <person name="Anantharaman K."/>
            <person name="Thomas B.C."/>
            <person name="Malmstrom R."/>
            <person name="Stieglmeier M."/>
            <person name="Klingl A."/>
            <person name="Woyke T."/>
            <person name="Ryan C.M."/>
            <person name="Banfield J.F."/>
        </authorList>
    </citation>
    <scope>NUCLEOTIDE SEQUENCE [LARGE SCALE GENOMIC DNA]</scope>
    <source>
        <strain evidence="12">CG10_big_fil_rev_8_21_14_0_10_37_15</strain>
    </source>
</reference>
<dbReference type="InterPro" id="IPR012932">
    <property type="entry name" value="VKOR"/>
</dbReference>
<organism evidence="12 13">
    <name type="scientific">Candidatus Yanofskybacteria bacterium CG10_big_fil_rev_8_21_14_0_10_37_15</name>
    <dbReference type="NCBI Taxonomy" id="1975097"/>
    <lineage>
        <taxon>Bacteria</taxon>
        <taxon>Candidatus Yanofskyibacteriota</taxon>
    </lineage>
</organism>
<dbReference type="GO" id="GO:0048038">
    <property type="term" value="F:quinone binding"/>
    <property type="evidence" value="ECO:0007669"/>
    <property type="project" value="UniProtKB-KW"/>
</dbReference>
<feature type="domain" description="Vitamin K epoxide reductase" evidence="11">
    <location>
        <begin position="6"/>
        <end position="138"/>
    </location>
</feature>
<evidence type="ECO:0000256" key="4">
    <source>
        <dbReference type="ARBA" id="ARBA00022719"/>
    </source>
</evidence>
<keyword evidence="3 10" id="KW-0812">Transmembrane</keyword>
<feature type="transmembrane region" description="Helical" evidence="10">
    <location>
        <begin position="9"/>
        <end position="29"/>
    </location>
</feature>
<dbReference type="AlphaFoldDB" id="A0A2H0R7Q0"/>
<evidence type="ECO:0000256" key="10">
    <source>
        <dbReference type="SAM" id="Phobius"/>
    </source>
</evidence>
<proteinExistence type="inferred from homology"/>
<evidence type="ECO:0000259" key="11">
    <source>
        <dbReference type="SMART" id="SM00756"/>
    </source>
</evidence>
<evidence type="ECO:0000256" key="3">
    <source>
        <dbReference type="ARBA" id="ARBA00022692"/>
    </source>
</evidence>
<evidence type="ECO:0000256" key="5">
    <source>
        <dbReference type="ARBA" id="ARBA00022989"/>
    </source>
</evidence>
<comment type="similarity">
    <text evidence="2">Belongs to the VKOR family.</text>
</comment>
<dbReference type="GO" id="GO:0016491">
    <property type="term" value="F:oxidoreductase activity"/>
    <property type="evidence" value="ECO:0007669"/>
    <property type="project" value="UniProtKB-KW"/>
</dbReference>
<keyword evidence="5 10" id="KW-1133">Transmembrane helix</keyword>
<dbReference type="InterPro" id="IPR038354">
    <property type="entry name" value="VKOR_sf"/>
</dbReference>
<dbReference type="PANTHER" id="PTHR34573:SF1">
    <property type="entry name" value="VITAMIN K EPOXIDE REDUCTASE DOMAIN-CONTAINING PROTEIN"/>
    <property type="match status" value="1"/>
</dbReference>
<evidence type="ECO:0000256" key="8">
    <source>
        <dbReference type="ARBA" id="ARBA00023157"/>
    </source>
</evidence>
<sequence>MPWSKLNKLFIWMSVPSIVGFIDASFVALKSFRGEVVPCSIIKGCDIVLQSVYSKMLGQPLALWGAVYYGIFILLITLFIVSENKVIIKIVLLLSLAGSFFSLWLIFIQLFIIKAVCLYCLVSAVSSFTLLYLSITADKTIRQAASNKHVF</sequence>
<keyword evidence="6" id="KW-0560">Oxidoreductase</keyword>
<dbReference type="InterPro" id="IPR044698">
    <property type="entry name" value="VKOR/LTO1"/>
</dbReference>
<comment type="caution">
    <text evidence="12">The sequence shown here is derived from an EMBL/GenBank/DDBJ whole genome shotgun (WGS) entry which is preliminary data.</text>
</comment>
<dbReference type="CDD" id="cd12916">
    <property type="entry name" value="VKOR_1"/>
    <property type="match status" value="1"/>
</dbReference>
<gene>
    <name evidence="12" type="ORF">COV30_00440</name>
</gene>
<feature type="transmembrane region" description="Helical" evidence="10">
    <location>
        <begin position="86"/>
        <end position="106"/>
    </location>
</feature>